<dbReference type="GO" id="GO:0016020">
    <property type="term" value="C:membrane"/>
    <property type="evidence" value="ECO:0007669"/>
    <property type="project" value="UniProtKB-SubCell"/>
</dbReference>
<evidence type="ECO:0000256" key="6">
    <source>
        <dbReference type="SAM" id="Phobius"/>
    </source>
</evidence>
<keyword evidence="4 6" id="KW-0472">Membrane</keyword>
<dbReference type="OrthoDB" id="3263231at2759"/>
<proteinExistence type="predicted"/>
<evidence type="ECO:0000313" key="7">
    <source>
        <dbReference type="EMBL" id="KAF5390564.1"/>
    </source>
</evidence>
<feature type="region of interest" description="Disordered" evidence="5">
    <location>
        <begin position="249"/>
        <end position="316"/>
    </location>
</feature>
<feature type="region of interest" description="Disordered" evidence="5">
    <location>
        <begin position="340"/>
        <end position="474"/>
    </location>
</feature>
<sequence length="474" mass="48276">MSSSTSSTQSSIPSSNSSSSTPQTSSSVSPSTAVPSTTTTRQSPPPSTSVSSPTSSSPETSSSSPSSTSESSPSSQSLTSTSSPSVPAAPVTTIVQTTVVTNSDGGELTTVSTVSTASVGSTGPASSDSTRTSRSPSHTGAIVGGVVGGTVALLLVILGAFWYIRRRRRLQDLAFDGNFDPNRIVRSPSGTGNFGGRTPTLPNIPVSNSDEQIRPEMSEMEDDGMGGRLNASTIGAGVLTPYPLYHSPSPIRSAPSPPPPSARSWGSSSDAQHSLTGHMQQQEWRGPSPGPSIPTQYTGGSATGVPPSSYPSIAHLPPGAAPGHVGVGVPASAYTFAGAQHRRRPSNGTSSSGEQQPLYSGGPSSTSSSGGTSVNSGGRFTVANPDENMNRYAGGYSEEARRAYIVGGPSSKSPTGPSQPHPREVLVHEDGGRVESNDGTPSEGPEEIPPTYDSILDAAGMTPQSNGKEHRSPR</sequence>
<dbReference type="PANTHER" id="PTHR15549">
    <property type="entry name" value="PAIRED IMMUNOGLOBULIN-LIKE TYPE 2 RECEPTOR"/>
    <property type="match status" value="1"/>
</dbReference>
<evidence type="ECO:0000256" key="1">
    <source>
        <dbReference type="ARBA" id="ARBA00004167"/>
    </source>
</evidence>
<dbReference type="InterPro" id="IPR051694">
    <property type="entry name" value="Immunoregulatory_rcpt-like"/>
</dbReference>
<feature type="transmembrane region" description="Helical" evidence="6">
    <location>
        <begin position="141"/>
        <end position="164"/>
    </location>
</feature>
<dbReference type="Proteomes" id="UP000518752">
    <property type="component" value="Unassembled WGS sequence"/>
</dbReference>
<feature type="compositionally biased region" description="Low complexity" evidence="5">
    <location>
        <begin position="109"/>
        <end position="139"/>
    </location>
</feature>
<dbReference type="PANTHER" id="PTHR15549:SF6">
    <property type="entry name" value="MID2 DOMAIN-CONTAINING PROTEIN"/>
    <property type="match status" value="1"/>
</dbReference>
<organism evidence="7 8">
    <name type="scientific">Collybiopsis confluens</name>
    <dbReference type="NCBI Taxonomy" id="2823264"/>
    <lineage>
        <taxon>Eukaryota</taxon>
        <taxon>Fungi</taxon>
        <taxon>Dikarya</taxon>
        <taxon>Basidiomycota</taxon>
        <taxon>Agaricomycotina</taxon>
        <taxon>Agaricomycetes</taxon>
        <taxon>Agaricomycetidae</taxon>
        <taxon>Agaricales</taxon>
        <taxon>Marasmiineae</taxon>
        <taxon>Omphalotaceae</taxon>
        <taxon>Collybiopsis</taxon>
    </lineage>
</organism>
<keyword evidence="3 6" id="KW-1133">Transmembrane helix</keyword>
<reference evidence="7 8" key="1">
    <citation type="journal article" date="2020" name="ISME J.">
        <title>Uncovering the hidden diversity of litter-decomposition mechanisms in mushroom-forming fungi.</title>
        <authorList>
            <person name="Floudas D."/>
            <person name="Bentzer J."/>
            <person name="Ahren D."/>
            <person name="Johansson T."/>
            <person name="Persson P."/>
            <person name="Tunlid A."/>
        </authorList>
    </citation>
    <scope>NUCLEOTIDE SEQUENCE [LARGE SCALE GENOMIC DNA]</scope>
    <source>
        <strain evidence="7 8">CBS 406.79</strain>
    </source>
</reference>
<dbReference type="EMBL" id="JAACJN010000014">
    <property type="protein sequence ID" value="KAF5390564.1"/>
    <property type="molecule type" value="Genomic_DNA"/>
</dbReference>
<evidence type="ECO:0000256" key="3">
    <source>
        <dbReference type="ARBA" id="ARBA00022989"/>
    </source>
</evidence>
<feature type="region of interest" description="Disordered" evidence="5">
    <location>
        <begin position="104"/>
        <end position="139"/>
    </location>
</feature>
<feature type="region of interest" description="Disordered" evidence="5">
    <location>
        <begin position="1"/>
        <end position="89"/>
    </location>
</feature>
<gene>
    <name evidence="7" type="ORF">D9757_002605</name>
</gene>
<evidence type="ECO:0000256" key="4">
    <source>
        <dbReference type="ARBA" id="ARBA00023136"/>
    </source>
</evidence>
<dbReference type="GO" id="GO:0071944">
    <property type="term" value="C:cell periphery"/>
    <property type="evidence" value="ECO:0007669"/>
    <property type="project" value="UniProtKB-ARBA"/>
</dbReference>
<feature type="compositionally biased region" description="Basic and acidic residues" evidence="5">
    <location>
        <begin position="421"/>
        <end position="436"/>
    </location>
</feature>
<dbReference type="AlphaFoldDB" id="A0A8H5ME51"/>
<evidence type="ECO:0000256" key="2">
    <source>
        <dbReference type="ARBA" id="ARBA00022692"/>
    </source>
</evidence>
<comment type="caution">
    <text evidence="7">The sequence shown here is derived from an EMBL/GenBank/DDBJ whole genome shotgun (WGS) entry which is preliminary data.</text>
</comment>
<feature type="compositionally biased region" description="Low complexity" evidence="5">
    <location>
        <begin position="407"/>
        <end position="418"/>
    </location>
</feature>
<dbReference type="Gene3D" id="1.20.5.510">
    <property type="entry name" value="Single helix bin"/>
    <property type="match status" value="1"/>
</dbReference>
<feature type="region of interest" description="Disordered" evidence="5">
    <location>
        <begin position="187"/>
        <end position="209"/>
    </location>
</feature>
<feature type="compositionally biased region" description="Polar residues" evidence="5">
    <location>
        <begin position="270"/>
        <end position="283"/>
    </location>
</feature>
<name>A0A8H5ME51_9AGAR</name>
<feature type="compositionally biased region" description="Low complexity" evidence="5">
    <location>
        <begin position="360"/>
        <end position="378"/>
    </location>
</feature>
<feature type="compositionally biased region" description="Polar residues" evidence="5">
    <location>
        <begin position="346"/>
        <end position="358"/>
    </location>
</feature>
<comment type="subcellular location">
    <subcellularLocation>
        <location evidence="1">Membrane</location>
        <topology evidence="1">Single-pass membrane protein</topology>
    </subcellularLocation>
</comment>
<evidence type="ECO:0000313" key="8">
    <source>
        <dbReference type="Proteomes" id="UP000518752"/>
    </source>
</evidence>
<accession>A0A8H5ME51</accession>
<protein>
    <submittedName>
        <fullName evidence="7">Uncharacterized protein</fullName>
    </submittedName>
</protein>
<evidence type="ECO:0000256" key="5">
    <source>
        <dbReference type="SAM" id="MobiDB-lite"/>
    </source>
</evidence>
<keyword evidence="2 6" id="KW-0812">Transmembrane</keyword>
<keyword evidence="8" id="KW-1185">Reference proteome</keyword>